<feature type="region of interest" description="Disordered" evidence="6">
    <location>
        <begin position="1"/>
        <end position="33"/>
    </location>
</feature>
<dbReference type="PANTHER" id="PTHR47540">
    <property type="entry name" value="THIAMINE REPRESSIBLE GENES REGULATORY PROTEIN THI5"/>
    <property type="match status" value="1"/>
</dbReference>
<dbReference type="GO" id="GO:0008270">
    <property type="term" value="F:zinc ion binding"/>
    <property type="evidence" value="ECO:0007669"/>
    <property type="project" value="InterPro"/>
</dbReference>
<evidence type="ECO:0000259" key="7">
    <source>
        <dbReference type="PROSITE" id="PS50048"/>
    </source>
</evidence>
<reference evidence="8 9" key="1">
    <citation type="journal article" date="2018" name="Sci. Rep.">
        <title>Comparative genomics provides insights into the lifestyle and reveals functional heterogeneity of dark septate endophytic fungi.</title>
        <authorList>
            <person name="Knapp D.G."/>
            <person name="Nemeth J.B."/>
            <person name="Barry K."/>
            <person name="Hainaut M."/>
            <person name="Henrissat B."/>
            <person name="Johnson J."/>
            <person name="Kuo A."/>
            <person name="Lim J.H.P."/>
            <person name="Lipzen A."/>
            <person name="Nolan M."/>
            <person name="Ohm R.A."/>
            <person name="Tamas L."/>
            <person name="Grigoriev I.V."/>
            <person name="Spatafora J.W."/>
            <person name="Nagy L.G."/>
            <person name="Kovacs G.M."/>
        </authorList>
    </citation>
    <scope>NUCLEOTIDE SEQUENCE [LARGE SCALE GENOMIC DNA]</scope>
    <source>
        <strain evidence="8 9">DSE2036</strain>
    </source>
</reference>
<dbReference type="InterPro" id="IPR001138">
    <property type="entry name" value="Zn2Cys6_DnaBD"/>
</dbReference>
<sequence>MDDRSNQTKVAIPRLERPENNHKPTHNQAATKRVPKACSNCRSHKVRCSGEQPRCQNCARQSVPCTYLQARRDRLKEFVSHLWFYTAN</sequence>
<accession>A0A2V1CYX9</accession>
<dbReference type="PROSITE" id="PS50048">
    <property type="entry name" value="ZN2_CY6_FUNGAL_2"/>
    <property type="match status" value="1"/>
</dbReference>
<dbReference type="PANTHER" id="PTHR47540:SF2">
    <property type="entry name" value="ZN(II)2CYS6 TRANSCRIPTION FACTOR (EUROFUNG)"/>
    <property type="match status" value="1"/>
</dbReference>
<dbReference type="Gene3D" id="4.10.240.10">
    <property type="entry name" value="Zn(2)-C6 fungal-type DNA-binding domain"/>
    <property type="match status" value="1"/>
</dbReference>
<organism evidence="8 9">
    <name type="scientific">Periconia macrospinosa</name>
    <dbReference type="NCBI Taxonomy" id="97972"/>
    <lineage>
        <taxon>Eukaryota</taxon>
        <taxon>Fungi</taxon>
        <taxon>Dikarya</taxon>
        <taxon>Ascomycota</taxon>
        <taxon>Pezizomycotina</taxon>
        <taxon>Dothideomycetes</taxon>
        <taxon>Pleosporomycetidae</taxon>
        <taxon>Pleosporales</taxon>
        <taxon>Massarineae</taxon>
        <taxon>Periconiaceae</taxon>
        <taxon>Periconia</taxon>
    </lineage>
</organism>
<dbReference type="GO" id="GO:0045944">
    <property type="term" value="P:positive regulation of transcription by RNA polymerase II"/>
    <property type="evidence" value="ECO:0007669"/>
    <property type="project" value="TreeGrafter"/>
</dbReference>
<keyword evidence="3" id="KW-0238">DNA-binding</keyword>
<evidence type="ECO:0000256" key="5">
    <source>
        <dbReference type="ARBA" id="ARBA00023242"/>
    </source>
</evidence>
<gene>
    <name evidence="8" type="ORF">DM02DRAFT_547678</name>
</gene>
<dbReference type="CDD" id="cd00067">
    <property type="entry name" value="GAL4"/>
    <property type="match status" value="1"/>
</dbReference>
<evidence type="ECO:0000256" key="3">
    <source>
        <dbReference type="ARBA" id="ARBA00023125"/>
    </source>
</evidence>
<name>A0A2V1CYX9_9PLEO</name>
<dbReference type="InterPro" id="IPR051711">
    <property type="entry name" value="Stress_Response_Reg"/>
</dbReference>
<keyword evidence="5" id="KW-0539">Nucleus</keyword>
<evidence type="ECO:0000256" key="4">
    <source>
        <dbReference type="ARBA" id="ARBA00023163"/>
    </source>
</evidence>
<dbReference type="SMART" id="SM00066">
    <property type="entry name" value="GAL4"/>
    <property type="match status" value="1"/>
</dbReference>
<keyword evidence="9" id="KW-1185">Reference proteome</keyword>
<comment type="subcellular location">
    <subcellularLocation>
        <location evidence="1">Nucleus</location>
    </subcellularLocation>
</comment>
<keyword evidence="4" id="KW-0804">Transcription</keyword>
<keyword evidence="2" id="KW-0805">Transcription regulation</keyword>
<protein>
    <recommendedName>
        <fullName evidence="7">Zn(2)-C6 fungal-type domain-containing protein</fullName>
    </recommendedName>
</protein>
<dbReference type="OrthoDB" id="10261408at2759"/>
<dbReference type="GO" id="GO:0043565">
    <property type="term" value="F:sequence-specific DNA binding"/>
    <property type="evidence" value="ECO:0007669"/>
    <property type="project" value="TreeGrafter"/>
</dbReference>
<dbReference type="Proteomes" id="UP000244855">
    <property type="component" value="Unassembled WGS sequence"/>
</dbReference>
<evidence type="ECO:0000313" key="8">
    <source>
        <dbReference type="EMBL" id="PVH90499.1"/>
    </source>
</evidence>
<dbReference type="EMBL" id="KZ806261">
    <property type="protein sequence ID" value="PVH90499.1"/>
    <property type="molecule type" value="Genomic_DNA"/>
</dbReference>
<evidence type="ECO:0000256" key="1">
    <source>
        <dbReference type="ARBA" id="ARBA00004123"/>
    </source>
</evidence>
<dbReference type="GO" id="GO:0000981">
    <property type="term" value="F:DNA-binding transcription factor activity, RNA polymerase II-specific"/>
    <property type="evidence" value="ECO:0007669"/>
    <property type="project" value="InterPro"/>
</dbReference>
<proteinExistence type="predicted"/>
<dbReference type="GO" id="GO:0005634">
    <property type="term" value="C:nucleus"/>
    <property type="evidence" value="ECO:0007669"/>
    <property type="project" value="UniProtKB-SubCell"/>
</dbReference>
<dbReference type="PRINTS" id="PR00755">
    <property type="entry name" value="AFLATOXINBRP"/>
</dbReference>
<evidence type="ECO:0000313" key="9">
    <source>
        <dbReference type="Proteomes" id="UP000244855"/>
    </source>
</evidence>
<evidence type="ECO:0000256" key="2">
    <source>
        <dbReference type="ARBA" id="ARBA00023015"/>
    </source>
</evidence>
<dbReference type="AlphaFoldDB" id="A0A2V1CYX9"/>
<dbReference type="PROSITE" id="PS00463">
    <property type="entry name" value="ZN2_CY6_FUNGAL_1"/>
    <property type="match status" value="1"/>
</dbReference>
<dbReference type="SUPFAM" id="SSF57701">
    <property type="entry name" value="Zn2/Cys6 DNA-binding domain"/>
    <property type="match status" value="1"/>
</dbReference>
<dbReference type="Pfam" id="PF00172">
    <property type="entry name" value="Zn_clus"/>
    <property type="match status" value="1"/>
</dbReference>
<evidence type="ECO:0000256" key="6">
    <source>
        <dbReference type="SAM" id="MobiDB-lite"/>
    </source>
</evidence>
<feature type="domain" description="Zn(2)-C6 fungal-type" evidence="7">
    <location>
        <begin position="37"/>
        <end position="67"/>
    </location>
</feature>
<dbReference type="InterPro" id="IPR036864">
    <property type="entry name" value="Zn2-C6_fun-type_DNA-bd_sf"/>
</dbReference>